<dbReference type="EMBL" id="JF895767">
    <property type="protein sequence ID" value="AEU60010.1"/>
    <property type="molecule type" value="mRNA"/>
</dbReference>
<evidence type="ECO:0000256" key="5">
    <source>
        <dbReference type="ARBA" id="ARBA00022529"/>
    </source>
</evidence>
<dbReference type="InterPro" id="IPR023355">
    <property type="entry name" value="Myo_ane_neurotoxin_sf"/>
</dbReference>
<comment type="similarity">
    <text evidence="2">Belongs to the crotamine-myotoxin family.</text>
</comment>
<evidence type="ECO:0000256" key="8">
    <source>
        <dbReference type="ARBA" id="ARBA00022699"/>
    </source>
</evidence>
<dbReference type="SUPFAM" id="SSF57392">
    <property type="entry name" value="Defensin-like"/>
    <property type="match status" value="1"/>
</dbReference>
<keyword evidence="12" id="KW-1015">Disulfide bond</keyword>
<dbReference type="GO" id="GO:0005576">
    <property type="term" value="C:extracellular region"/>
    <property type="evidence" value="ECO:0007669"/>
    <property type="project" value="UniProtKB-SubCell"/>
</dbReference>
<sequence>MKILYLLFAFLFLAFLSEPGNAYKRCHKKGGHCFPKEKICIPPSSDFGKMDCRWKWKCCKKGKWKIMPSPSRTMDIFKIWPRT</sequence>
<keyword evidence="7" id="KW-0800">Toxin</keyword>
<evidence type="ECO:0000256" key="12">
    <source>
        <dbReference type="ARBA" id="ARBA00023157"/>
    </source>
</evidence>
<evidence type="ECO:0000256" key="11">
    <source>
        <dbReference type="ARBA" id="ARBA00023083"/>
    </source>
</evidence>
<protein>
    <submittedName>
        <fullName evidence="14">Crotamine 2</fullName>
    </submittedName>
</protein>
<feature type="chain" id="PRO_5003520818" evidence="13">
    <location>
        <begin position="23"/>
        <end position="83"/>
    </location>
</feature>
<evidence type="ECO:0000256" key="3">
    <source>
        <dbReference type="ARBA" id="ARBA00011245"/>
    </source>
</evidence>
<organism evidence="14">
    <name type="scientific">Crotalus helleri</name>
    <name type="common">Southern pacific rattlesnake</name>
    <name type="synonym">Crotalus oreganus helleri</name>
    <dbReference type="NCBI Taxonomy" id="8741"/>
    <lineage>
        <taxon>Eukaryota</taxon>
        <taxon>Metazoa</taxon>
        <taxon>Chordata</taxon>
        <taxon>Craniata</taxon>
        <taxon>Vertebrata</taxon>
        <taxon>Euteleostomi</taxon>
        <taxon>Lepidosauria</taxon>
        <taxon>Squamata</taxon>
        <taxon>Bifurcata</taxon>
        <taxon>Unidentata</taxon>
        <taxon>Episquamata</taxon>
        <taxon>Toxicofera</taxon>
        <taxon>Serpentes</taxon>
        <taxon>Colubroidea</taxon>
        <taxon>Viperidae</taxon>
        <taxon>Crotalinae</taxon>
        <taxon>Crotalus</taxon>
    </lineage>
</organism>
<evidence type="ECO:0000256" key="7">
    <source>
        <dbReference type="ARBA" id="ARBA00022656"/>
    </source>
</evidence>
<comment type="subcellular location">
    <subcellularLocation>
        <location evidence="1">Secreted</location>
    </subcellularLocation>
</comment>
<dbReference type="FunFam" id="2.20.20.10:FF:000001">
    <property type="entry name" value="Crotamine"/>
    <property type="match status" value="1"/>
</dbReference>
<evidence type="ECO:0000256" key="10">
    <source>
        <dbReference type="ARBA" id="ARBA00022872"/>
    </source>
</evidence>
<dbReference type="Pfam" id="PF00819">
    <property type="entry name" value="Myotoxins"/>
    <property type="match status" value="1"/>
</dbReference>
<comment type="subunit">
    <text evidence="3">Monomer.</text>
</comment>
<keyword evidence="10" id="KW-0872">Ion channel impairing toxin</keyword>
<keyword evidence="13" id="KW-0732">Signal</keyword>
<keyword evidence="4" id="KW-0964">Secreted</keyword>
<keyword evidence="6" id="KW-1220">Voltage-gated potassium channel impairing toxin</keyword>
<feature type="signal peptide" evidence="13">
    <location>
        <begin position="1"/>
        <end position="22"/>
    </location>
</feature>
<accession>G9DCI4</accession>
<name>G9DCI4_CROHE</name>
<dbReference type="PROSITE" id="PS51345">
    <property type="entry name" value="MYOTOXINS_2"/>
    <property type="match status" value="1"/>
</dbReference>
<keyword evidence="11" id="KW-0959">Myotoxin</keyword>
<dbReference type="GO" id="GO:0090729">
    <property type="term" value="F:toxin activity"/>
    <property type="evidence" value="ECO:0007669"/>
    <property type="project" value="UniProtKB-KW"/>
</dbReference>
<evidence type="ECO:0000256" key="9">
    <source>
        <dbReference type="ARBA" id="ARBA00022773"/>
    </source>
</evidence>
<keyword evidence="9" id="KW-0632">Potassium channel impairing toxin</keyword>
<evidence type="ECO:0000256" key="4">
    <source>
        <dbReference type="ARBA" id="ARBA00022525"/>
    </source>
</evidence>
<evidence type="ECO:0000313" key="14">
    <source>
        <dbReference type="EMBL" id="AEU60010.1"/>
    </source>
</evidence>
<keyword evidence="5" id="KW-0929">Antimicrobial</keyword>
<evidence type="ECO:0000256" key="6">
    <source>
        <dbReference type="ARBA" id="ARBA00022635"/>
    </source>
</evidence>
<evidence type="ECO:0000256" key="1">
    <source>
        <dbReference type="ARBA" id="ARBA00004613"/>
    </source>
</evidence>
<proteinExistence type="evidence at transcript level"/>
<dbReference type="AlphaFoldDB" id="G9DCI4"/>
<reference evidence="14" key="1">
    <citation type="submission" date="2011-04" db="EMBL/GenBank/DDBJ databases">
        <title>cDNA clones from the library of Crotalus oreganus helleri (Southern Pacific Rattlesnake) venom gland.</title>
        <authorList>
            <person name="Sanchez E."/>
        </authorList>
    </citation>
    <scope>NUCLEOTIDE SEQUENCE</scope>
</reference>
<dbReference type="PRINTS" id="PR00283">
    <property type="entry name" value="MYOTOXIN"/>
</dbReference>
<evidence type="ECO:0000256" key="13">
    <source>
        <dbReference type="SAM" id="SignalP"/>
    </source>
</evidence>
<dbReference type="Gene3D" id="2.20.20.10">
    <property type="entry name" value="Anthopleurin-A"/>
    <property type="match status" value="1"/>
</dbReference>
<evidence type="ECO:0000256" key="2">
    <source>
        <dbReference type="ARBA" id="ARBA00010853"/>
    </source>
</evidence>
<dbReference type="GO" id="GO:0044562">
    <property type="term" value="P:venom-mediated inhibition of voltage-gated potassium channel activity"/>
    <property type="evidence" value="ECO:0007669"/>
    <property type="project" value="InterPro"/>
</dbReference>
<dbReference type="GO" id="GO:0015459">
    <property type="term" value="F:potassium channel regulator activity"/>
    <property type="evidence" value="ECO:0007669"/>
    <property type="project" value="UniProtKB-KW"/>
</dbReference>
<keyword evidence="8" id="KW-0528">Neurotoxin</keyword>
<dbReference type="PROSITE" id="PS00459">
    <property type="entry name" value="MYOTOXINS_1"/>
    <property type="match status" value="1"/>
</dbReference>
<dbReference type="InterPro" id="IPR000881">
    <property type="entry name" value="Myotoxin"/>
</dbReference>